<reference evidence="2 3" key="1">
    <citation type="journal article" date="2013" name="Int. J. Med. Microbiol.">
        <title>Legionella oakridgensis ATCC 33761 genome sequence and phenotypic characterization reveals its replication capacity in amoebae.</title>
        <authorList>
            <person name="Brzuszkiewicz E."/>
            <person name="Schulz T."/>
            <person name="Rydzewski K."/>
            <person name="Daniel R."/>
            <person name="Gillmaier N."/>
            <person name="Dittmann C."/>
            <person name="Holland G."/>
            <person name="Schunder E."/>
            <person name="Lautner M."/>
            <person name="Eisenreich W."/>
            <person name="Luck C."/>
            <person name="Heuner K."/>
        </authorList>
    </citation>
    <scope>NUCLEOTIDE SEQUENCE [LARGE SCALE GENOMIC DNA]</scope>
    <source>
        <strain>OR-10</strain>
        <strain evidence="3">ATCC 33761</strain>
    </source>
</reference>
<keyword evidence="3" id="KW-1185">Reference proteome</keyword>
<keyword evidence="1" id="KW-0175">Coiled coil</keyword>
<dbReference type="HOGENOM" id="CLU_1319612_0_0_6"/>
<dbReference type="Proteomes" id="UP000018838">
    <property type="component" value="Chromosome"/>
</dbReference>
<evidence type="ECO:0000313" key="2">
    <source>
        <dbReference type="EMBL" id="AHE67392.1"/>
    </source>
</evidence>
<dbReference type="STRING" id="1268635.Loa_01845"/>
<dbReference type="KEGG" id="lok:Loa_01845"/>
<accession>W0BFJ6</accession>
<name>W0BFJ6_9GAMM</name>
<sequence>MNDNLEFAQRYETALRAERHQLDLWKADFDKKQQLKSLNKKIAGLREELDGLYQHSIALQQEKKTDANFNVIFNYEARLLLNNQTISLIQNEISSLELRKKLIKADNLFFKNQDIKSIQSAIETYKQAIEQLMATELSLKKMVDLLENEQSLLADNALKQPYLQLQRTIMDHLQETSEQQAMLKGVLEKKQQQLKNDYRLARVSQNII</sequence>
<dbReference type="eggNOG" id="COG1196">
    <property type="taxonomic scope" value="Bacteria"/>
</dbReference>
<feature type="coiled-coil region" evidence="1">
    <location>
        <begin position="115"/>
        <end position="149"/>
    </location>
</feature>
<proteinExistence type="predicted"/>
<gene>
    <name evidence="2" type="ORF">Loa_01845</name>
</gene>
<protein>
    <submittedName>
        <fullName evidence="2">Uncharacterized protein</fullName>
    </submittedName>
</protein>
<organism evidence="2 3">
    <name type="scientific">Legionella oakridgensis ATCC 33761 = DSM 21215</name>
    <dbReference type="NCBI Taxonomy" id="1268635"/>
    <lineage>
        <taxon>Bacteria</taxon>
        <taxon>Pseudomonadati</taxon>
        <taxon>Pseudomonadota</taxon>
        <taxon>Gammaproteobacteria</taxon>
        <taxon>Legionellales</taxon>
        <taxon>Legionellaceae</taxon>
        <taxon>Legionella</taxon>
    </lineage>
</organism>
<dbReference type="AlphaFoldDB" id="W0BFJ6"/>
<evidence type="ECO:0000313" key="3">
    <source>
        <dbReference type="Proteomes" id="UP000018838"/>
    </source>
</evidence>
<dbReference type="EMBL" id="CP004006">
    <property type="protein sequence ID" value="AHE67392.1"/>
    <property type="molecule type" value="Genomic_DNA"/>
</dbReference>
<dbReference type="PATRIC" id="fig|1268635.3.peg.1881"/>
<evidence type="ECO:0000256" key="1">
    <source>
        <dbReference type="SAM" id="Coils"/>
    </source>
</evidence>